<dbReference type="InterPro" id="IPR028325">
    <property type="entry name" value="VG_K_chnl"/>
</dbReference>
<dbReference type="Pfam" id="PF07885">
    <property type="entry name" value="Ion_trans_2"/>
    <property type="match status" value="1"/>
</dbReference>
<dbReference type="GO" id="GO:0008076">
    <property type="term" value="C:voltage-gated potassium channel complex"/>
    <property type="evidence" value="ECO:0007669"/>
    <property type="project" value="InterPro"/>
</dbReference>
<dbReference type="Gene3D" id="1.20.5.110">
    <property type="match status" value="1"/>
</dbReference>
<evidence type="ECO:0000256" key="2">
    <source>
        <dbReference type="ARBA" id="ARBA00022448"/>
    </source>
</evidence>
<evidence type="ECO:0000313" key="10">
    <source>
        <dbReference type="EMBL" id="ANS28678.1"/>
    </source>
</evidence>
<feature type="transmembrane region" description="Helical" evidence="8">
    <location>
        <begin position="12"/>
        <end position="31"/>
    </location>
</feature>
<keyword evidence="3 8" id="KW-0812">Transmembrane</keyword>
<evidence type="ECO:0000256" key="8">
    <source>
        <dbReference type="SAM" id="Phobius"/>
    </source>
</evidence>
<comment type="subcellular location">
    <subcellularLocation>
        <location evidence="1">Membrane</location>
        <topology evidence="1">Multi-pass membrane protein</topology>
    </subcellularLocation>
</comment>
<evidence type="ECO:0000256" key="3">
    <source>
        <dbReference type="ARBA" id="ARBA00022692"/>
    </source>
</evidence>
<reference evidence="10 11" key="1">
    <citation type="submission" date="2014-07" db="EMBL/GenBank/DDBJ databases">
        <authorList>
            <person name="Zhang J.E."/>
            <person name="Yang H."/>
            <person name="Guo J."/>
            <person name="Deng Z."/>
            <person name="Luo H."/>
            <person name="Luo M."/>
            <person name="Zhao B."/>
        </authorList>
    </citation>
    <scope>NUCLEOTIDE SEQUENCE [LARGE SCALE GENOMIC DNA]</scope>
    <source>
        <strain evidence="10 11">1CP</strain>
    </source>
</reference>
<dbReference type="GO" id="GO:0001508">
    <property type="term" value="P:action potential"/>
    <property type="evidence" value="ECO:0007669"/>
    <property type="project" value="TreeGrafter"/>
</dbReference>
<dbReference type="Proteomes" id="UP000186108">
    <property type="component" value="Chromosome"/>
</dbReference>
<protein>
    <submittedName>
        <fullName evidence="10">Putative ion transport protein</fullName>
    </submittedName>
</protein>
<keyword evidence="6 8" id="KW-0472">Membrane</keyword>
<feature type="transmembrane region" description="Helical" evidence="8">
    <location>
        <begin position="144"/>
        <end position="162"/>
    </location>
</feature>
<sequence length="256" mass="27625">MTYAQWERMTEWPLAGAALGFLGIYGWTVLVQPERTSATLAEHAVQAIWVLFIIDYLARLTLAERRGRWFVYHLHELAIVVLPILRPLRLLRLLTVVSFLQRSVGGALRGRVVTYAITGTALLIAVAALAMLDAERAAPEATITTFPDALWWAVVTVTTVGYGDLSPVTPAGRLIAVGLMVAGIALLGVVTATLASWLVQKVAEQDEMNQAATRQQVVELSRQVQALRAELGAAGPSVAGVPARPHADSWSAVINS</sequence>
<dbReference type="SUPFAM" id="SSF81324">
    <property type="entry name" value="Voltage-gated potassium channels"/>
    <property type="match status" value="1"/>
</dbReference>
<keyword evidence="7" id="KW-0407">Ion channel</keyword>
<organism evidence="10 11">
    <name type="scientific">Rhodococcus opacus</name>
    <name type="common">Nocardia opaca</name>
    <dbReference type="NCBI Taxonomy" id="37919"/>
    <lineage>
        <taxon>Bacteria</taxon>
        <taxon>Bacillati</taxon>
        <taxon>Actinomycetota</taxon>
        <taxon>Actinomycetes</taxon>
        <taxon>Mycobacteriales</taxon>
        <taxon>Nocardiaceae</taxon>
        <taxon>Rhodococcus</taxon>
    </lineage>
</organism>
<evidence type="ECO:0000256" key="7">
    <source>
        <dbReference type="ARBA" id="ARBA00023303"/>
    </source>
</evidence>
<evidence type="ECO:0000259" key="9">
    <source>
        <dbReference type="Pfam" id="PF07885"/>
    </source>
</evidence>
<evidence type="ECO:0000256" key="4">
    <source>
        <dbReference type="ARBA" id="ARBA00022989"/>
    </source>
</evidence>
<dbReference type="EMBL" id="CP009111">
    <property type="protein sequence ID" value="ANS28678.1"/>
    <property type="molecule type" value="Genomic_DNA"/>
</dbReference>
<dbReference type="Gene3D" id="1.10.287.70">
    <property type="match status" value="1"/>
</dbReference>
<evidence type="ECO:0000256" key="6">
    <source>
        <dbReference type="ARBA" id="ARBA00023136"/>
    </source>
</evidence>
<dbReference type="InterPro" id="IPR013099">
    <property type="entry name" value="K_chnl_dom"/>
</dbReference>
<keyword evidence="5" id="KW-0406">Ion transport</keyword>
<dbReference type="PANTHER" id="PTHR11537:SF254">
    <property type="entry name" value="POTASSIUM VOLTAGE-GATED CHANNEL PROTEIN SHAB"/>
    <property type="match status" value="1"/>
</dbReference>
<evidence type="ECO:0000313" key="11">
    <source>
        <dbReference type="Proteomes" id="UP000186108"/>
    </source>
</evidence>
<dbReference type="RefSeq" id="WP_081315359.1">
    <property type="nucleotide sequence ID" value="NZ_CP009111.1"/>
</dbReference>
<feature type="domain" description="Potassium channel" evidence="9">
    <location>
        <begin position="132"/>
        <end position="199"/>
    </location>
</feature>
<dbReference type="PATRIC" id="fig|37919.13.peg.4184"/>
<feature type="transmembrane region" description="Helical" evidence="8">
    <location>
        <begin position="112"/>
        <end position="132"/>
    </location>
</feature>
<gene>
    <name evidence="10" type="ORF">R1CP_19980</name>
</gene>
<feature type="transmembrane region" description="Helical" evidence="8">
    <location>
        <begin position="174"/>
        <end position="199"/>
    </location>
</feature>
<dbReference type="PANTHER" id="PTHR11537">
    <property type="entry name" value="VOLTAGE-GATED POTASSIUM CHANNEL"/>
    <property type="match status" value="1"/>
</dbReference>
<feature type="transmembrane region" description="Helical" evidence="8">
    <location>
        <begin position="43"/>
        <end position="62"/>
    </location>
</feature>
<evidence type="ECO:0000256" key="5">
    <source>
        <dbReference type="ARBA" id="ARBA00023065"/>
    </source>
</evidence>
<keyword evidence="4 8" id="KW-1133">Transmembrane helix</keyword>
<dbReference type="GO" id="GO:0005249">
    <property type="term" value="F:voltage-gated potassium channel activity"/>
    <property type="evidence" value="ECO:0007669"/>
    <property type="project" value="InterPro"/>
</dbReference>
<accession>A0A1B1K7Z4</accession>
<proteinExistence type="predicted"/>
<evidence type="ECO:0000256" key="1">
    <source>
        <dbReference type="ARBA" id="ARBA00004141"/>
    </source>
</evidence>
<name>A0A1B1K7Z4_RHOOP</name>
<dbReference type="AlphaFoldDB" id="A0A1B1K7Z4"/>
<keyword evidence="2" id="KW-0813">Transport</keyword>